<dbReference type="EMBL" id="AUSU01005063">
    <property type="protein sequence ID" value="EPS64053.1"/>
    <property type="molecule type" value="Genomic_DNA"/>
</dbReference>
<gene>
    <name evidence="1" type="ORF">M569_10728</name>
</gene>
<name>S8DM40_9LAMI</name>
<protein>
    <submittedName>
        <fullName evidence="1">Uncharacterized protein</fullName>
    </submittedName>
</protein>
<sequence length="53" mass="5748">MAMSQYINFSTNSSSAAEGKIVFLPAPEKDGSCVTAISLPLEQMQVSDKFYDV</sequence>
<keyword evidence="2" id="KW-1185">Reference proteome</keyword>
<proteinExistence type="predicted"/>
<organism evidence="1 2">
    <name type="scientific">Genlisea aurea</name>
    <dbReference type="NCBI Taxonomy" id="192259"/>
    <lineage>
        <taxon>Eukaryota</taxon>
        <taxon>Viridiplantae</taxon>
        <taxon>Streptophyta</taxon>
        <taxon>Embryophyta</taxon>
        <taxon>Tracheophyta</taxon>
        <taxon>Spermatophyta</taxon>
        <taxon>Magnoliopsida</taxon>
        <taxon>eudicotyledons</taxon>
        <taxon>Gunneridae</taxon>
        <taxon>Pentapetalae</taxon>
        <taxon>asterids</taxon>
        <taxon>lamiids</taxon>
        <taxon>Lamiales</taxon>
        <taxon>Lentibulariaceae</taxon>
        <taxon>Genlisea</taxon>
    </lineage>
</organism>
<evidence type="ECO:0000313" key="2">
    <source>
        <dbReference type="Proteomes" id="UP000015453"/>
    </source>
</evidence>
<reference evidence="1 2" key="1">
    <citation type="journal article" date="2013" name="BMC Genomics">
        <title>The miniature genome of a carnivorous plant Genlisea aurea contains a low number of genes and short non-coding sequences.</title>
        <authorList>
            <person name="Leushkin E.V."/>
            <person name="Sutormin R.A."/>
            <person name="Nabieva E.R."/>
            <person name="Penin A.A."/>
            <person name="Kondrashov A.S."/>
            <person name="Logacheva M.D."/>
        </authorList>
    </citation>
    <scope>NUCLEOTIDE SEQUENCE [LARGE SCALE GENOMIC DNA]</scope>
</reference>
<evidence type="ECO:0000313" key="1">
    <source>
        <dbReference type="EMBL" id="EPS64053.1"/>
    </source>
</evidence>
<comment type="caution">
    <text evidence="1">The sequence shown here is derived from an EMBL/GenBank/DDBJ whole genome shotgun (WGS) entry which is preliminary data.</text>
</comment>
<dbReference type="Proteomes" id="UP000015453">
    <property type="component" value="Unassembled WGS sequence"/>
</dbReference>
<accession>S8DM40</accession>
<dbReference type="AlphaFoldDB" id="S8DM40"/>